<dbReference type="Pfam" id="PF00115">
    <property type="entry name" value="COX1"/>
    <property type="match status" value="1"/>
</dbReference>
<accession>A0A832MJF8</accession>
<dbReference type="GO" id="GO:0015990">
    <property type="term" value="P:electron transport coupled proton transport"/>
    <property type="evidence" value="ECO:0007669"/>
    <property type="project" value="TreeGrafter"/>
</dbReference>
<dbReference type="PROSITE" id="PS50855">
    <property type="entry name" value="COX1"/>
    <property type="match status" value="1"/>
</dbReference>
<comment type="subcellular location">
    <subcellularLocation>
        <location evidence="1">Membrane</location>
        <topology evidence="1">Multi-pass membrane protein</topology>
    </subcellularLocation>
</comment>
<feature type="transmembrane region" description="Helical" evidence="7">
    <location>
        <begin position="296"/>
        <end position="317"/>
    </location>
</feature>
<dbReference type="GO" id="GO:0009060">
    <property type="term" value="P:aerobic respiration"/>
    <property type="evidence" value="ECO:0007669"/>
    <property type="project" value="InterPro"/>
</dbReference>
<dbReference type="PANTHER" id="PTHR10422">
    <property type="entry name" value="CYTOCHROME C OXIDASE SUBUNIT 1"/>
    <property type="match status" value="1"/>
</dbReference>
<dbReference type="GO" id="GO:0016020">
    <property type="term" value="C:membrane"/>
    <property type="evidence" value="ECO:0007669"/>
    <property type="project" value="UniProtKB-SubCell"/>
</dbReference>
<sequence>MAHATPHDAHAAAPHAAHHDESWFKKYLWSTDHKVIAMQYLWTGMAMAVIGAFMSYVFRMQLAFPGQSVPGFGVVSPGEYNAMVTNHGSIMIFWVAMPVLLAAFGNFLIPLMVGADDMVFPRINRLSYQLFLLSALLILASLFVPGGGFGGAWTAYPPLSSTASYSLTPAGSTMWVLAVALEFVAFLLGGINFIVTAMNSRAPGMKAFDVPIVVWTIVVASLLFMASVGPLIAGAVMLVFDQTLGTSFYNPNRGGDPILWQHLFWFFGHPEVYVVLLPAVGIVAEVMTTFARKKLFGYKIVIYTIIATGALSFFVWAHHQFVAGIDPRMANVFTVTTVLISIPIAEMMFVYIATLYGGSIRLTTPMLWSLAFIATFLLGGVTGIYLGASGLDIYFHDTYFVVAHFHYTFFPIAIIAVFAGLTYWFPKMFGRLMNETWGKVHFWGTIIPFNGIFIPMFILGAYGEHRRIFDFTNFPHLATPEMQALRIVATVSLLVMLAFQPIFLVNFIGSIFRGPRASRNPWNANTLEWSADSPPPHGNWPADQMPQVYRGPYEYAVPGRTQDYWPQHEKA</sequence>
<dbReference type="GO" id="GO:0022904">
    <property type="term" value="P:respiratory electron transport chain"/>
    <property type="evidence" value="ECO:0007669"/>
    <property type="project" value="TreeGrafter"/>
</dbReference>
<keyword evidence="6" id="KW-0408">Iron</keyword>
<name>A0A832MJF8_UNCEI</name>
<evidence type="ECO:0000256" key="1">
    <source>
        <dbReference type="ARBA" id="ARBA00004141"/>
    </source>
</evidence>
<feature type="transmembrane region" description="Helical" evidence="7">
    <location>
        <begin position="90"/>
        <end position="109"/>
    </location>
</feature>
<evidence type="ECO:0000256" key="2">
    <source>
        <dbReference type="ARBA" id="ARBA00022660"/>
    </source>
</evidence>
<feature type="transmembrane region" description="Helical" evidence="7">
    <location>
        <begin position="366"/>
        <end position="387"/>
    </location>
</feature>
<dbReference type="SUPFAM" id="SSF81442">
    <property type="entry name" value="Cytochrome c oxidase subunit I-like"/>
    <property type="match status" value="1"/>
</dbReference>
<dbReference type="InterPro" id="IPR036927">
    <property type="entry name" value="Cyt_c_oxase-like_su1_sf"/>
</dbReference>
<keyword evidence="6" id="KW-0249">Electron transport</keyword>
<keyword evidence="6" id="KW-0813">Transport</keyword>
<keyword evidence="6" id="KW-0349">Heme</keyword>
<keyword evidence="5 7" id="KW-0472">Membrane</keyword>
<feature type="transmembrane region" description="Helical" evidence="7">
    <location>
        <begin position="260"/>
        <end position="284"/>
    </location>
</feature>
<keyword evidence="3 6" id="KW-0812">Transmembrane</keyword>
<comment type="caution">
    <text evidence="9">The sequence shown here is derived from an EMBL/GenBank/DDBJ whole genome shotgun (WGS) entry which is preliminary data.</text>
</comment>
<dbReference type="InterPro" id="IPR023616">
    <property type="entry name" value="Cyt_c_oxase-like_su1_dom"/>
</dbReference>
<evidence type="ECO:0000259" key="8">
    <source>
        <dbReference type="PROSITE" id="PS50855"/>
    </source>
</evidence>
<keyword evidence="6" id="KW-0479">Metal-binding</keyword>
<dbReference type="PROSITE" id="PS00077">
    <property type="entry name" value="COX1_CUB"/>
    <property type="match status" value="1"/>
</dbReference>
<evidence type="ECO:0000256" key="5">
    <source>
        <dbReference type="ARBA" id="ARBA00023136"/>
    </source>
</evidence>
<dbReference type="EMBL" id="DSQF01000012">
    <property type="protein sequence ID" value="HGZ42772.1"/>
    <property type="molecule type" value="Genomic_DNA"/>
</dbReference>
<keyword evidence="2 6" id="KW-0679">Respiratory chain</keyword>
<dbReference type="PRINTS" id="PR01165">
    <property type="entry name" value="CYCOXIDASEI"/>
</dbReference>
<protein>
    <submittedName>
        <fullName evidence="9">Cytochrome c oxidase subunit I</fullName>
    </submittedName>
</protein>
<feature type="transmembrane region" description="Helical" evidence="7">
    <location>
        <begin position="399"/>
        <end position="421"/>
    </location>
</feature>
<feature type="transmembrane region" description="Helical" evidence="7">
    <location>
        <begin position="207"/>
        <end position="240"/>
    </location>
</feature>
<evidence type="ECO:0000256" key="7">
    <source>
        <dbReference type="SAM" id="Phobius"/>
    </source>
</evidence>
<dbReference type="InterPro" id="IPR023615">
    <property type="entry name" value="Cyt_c_Oxase_su1_BS"/>
</dbReference>
<dbReference type="AlphaFoldDB" id="A0A832MJF8"/>
<gene>
    <name evidence="9" type="ORF">ENR23_04970</name>
</gene>
<reference evidence="9" key="1">
    <citation type="journal article" date="2020" name="mSystems">
        <title>Genome- and Community-Level Interaction Insights into Carbon Utilization and Element Cycling Functions of Hydrothermarchaeota in Hydrothermal Sediment.</title>
        <authorList>
            <person name="Zhou Z."/>
            <person name="Liu Y."/>
            <person name="Xu W."/>
            <person name="Pan J."/>
            <person name="Luo Z.H."/>
            <person name="Li M."/>
        </authorList>
    </citation>
    <scope>NUCLEOTIDE SEQUENCE [LARGE SCALE GENOMIC DNA]</scope>
    <source>
        <strain evidence="9">SpSt-381</strain>
    </source>
</reference>
<proteinExistence type="inferred from homology"/>
<feature type="domain" description="Cytochrome oxidase subunit I profile" evidence="8">
    <location>
        <begin position="23"/>
        <end position="549"/>
    </location>
</feature>
<dbReference type="PANTHER" id="PTHR10422:SF18">
    <property type="entry name" value="CYTOCHROME C OXIDASE SUBUNIT 1"/>
    <property type="match status" value="1"/>
</dbReference>
<dbReference type="Gene3D" id="1.20.210.10">
    <property type="entry name" value="Cytochrome c oxidase-like, subunit I domain"/>
    <property type="match status" value="1"/>
</dbReference>
<comment type="similarity">
    <text evidence="6">Belongs to the heme-copper respiratory oxidase family.</text>
</comment>
<dbReference type="GO" id="GO:0004129">
    <property type="term" value="F:cytochrome-c oxidase activity"/>
    <property type="evidence" value="ECO:0007669"/>
    <property type="project" value="InterPro"/>
</dbReference>
<feature type="transmembrane region" description="Helical" evidence="7">
    <location>
        <begin position="173"/>
        <end position="195"/>
    </location>
</feature>
<feature type="transmembrane region" description="Helical" evidence="7">
    <location>
        <begin position="483"/>
        <end position="509"/>
    </location>
</feature>
<feature type="transmembrane region" description="Helical" evidence="7">
    <location>
        <begin position="442"/>
        <end position="463"/>
    </location>
</feature>
<evidence type="ECO:0000256" key="4">
    <source>
        <dbReference type="ARBA" id="ARBA00022989"/>
    </source>
</evidence>
<dbReference type="InterPro" id="IPR000883">
    <property type="entry name" value="Cyt_C_Oxase_1"/>
</dbReference>
<organism evidence="9">
    <name type="scientific">Eiseniibacteriota bacterium</name>
    <dbReference type="NCBI Taxonomy" id="2212470"/>
    <lineage>
        <taxon>Bacteria</taxon>
        <taxon>Candidatus Eiseniibacteriota</taxon>
    </lineage>
</organism>
<evidence type="ECO:0000313" key="9">
    <source>
        <dbReference type="EMBL" id="HGZ42772.1"/>
    </source>
</evidence>
<feature type="transmembrane region" description="Helical" evidence="7">
    <location>
        <begin position="329"/>
        <end position="354"/>
    </location>
</feature>
<feature type="transmembrane region" description="Helical" evidence="7">
    <location>
        <begin position="35"/>
        <end position="58"/>
    </location>
</feature>
<evidence type="ECO:0000256" key="3">
    <source>
        <dbReference type="ARBA" id="ARBA00022692"/>
    </source>
</evidence>
<feature type="transmembrane region" description="Helical" evidence="7">
    <location>
        <begin position="130"/>
        <end position="153"/>
    </location>
</feature>
<keyword evidence="4 7" id="KW-1133">Transmembrane helix</keyword>
<dbReference type="GO" id="GO:0020037">
    <property type="term" value="F:heme binding"/>
    <property type="evidence" value="ECO:0007669"/>
    <property type="project" value="InterPro"/>
</dbReference>
<evidence type="ECO:0000256" key="6">
    <source>
        <dbReference type="RuleBase" id="RU000370"/>
    </source>
</evidence>